<keyword evidence="4" id="KW-1185">Reference proteome</keyword>
<evidence type="ECO:0000256" key="1">
    <source>
        <dbReference type="ARBA" id="ARBA00023004"/>
    </source>
</evidence>
<evidence type="ECO:0000259" key="2">
    <source>
        <dbReference type="SMART" id="SM00899"/>
    </source>
</evidence>
<evidence type="ECO:0000313" key="4">
    <source>
        <dbReference type="Proteomes" id="UP000195514"/>
    </source>
</evidence>
<dbReference type="PANTHER" id="PTHR43151:SF1">
    <property type="entry name" value="SSR2333 PROTEIN"/>
    <property type="match status" value="1"/>
</dbReference>
<dbReference type="InterPro" id="IPR007167">
    <property type="entry name" value="Fe-transptr_FeoA-like"/>
</dbReference>
<dbReference type="SUPFAM" id="SSF50037">
    <property type="entry name" value="C-terminal domain of transcriptional repressors"/>
    <property type="match status" value="1"/>
</dbReference>
<dbReference type="InterPro" id="IPR008988">
    <property type="entry name" value="Transcriptional_repressor_C"/>
</dbReference>
<gene>
    <name evidence="3" type="ORF">CFX1CAM_1191</name>
</gene>
<organism evidence="3 4">
    <name type="scientific">Candidatus Brevifilum fermentans</name>
    <dbReference type="NCBI Taxonomy" id="1986204"/>
    <lineage>
        <taxon>Bacteria</taxon>
        <taxon>Bacillati</taxon>
        <taxon>Chloroflexota</taxon>
        <taxon>Anaerolineae</taxon>
        <taxon>Anaerolineales</taxon>
        <taxon>Anaerolineaceae</taxon>
        <taxon>Candidatus Brevifilum</taxon>
    </lineage>
</organism>
<dbReference type="GO" id="GO:0046914">
    <property type="term" value="F:transition metal ion binding"/>
    <property type="evidence" value="ECO:0007669"/>
    <property type="project" value="InterPro"/>
</dbReference>
<dbReference type="SMART" id="SM00899">
    <property type="entry name" value="FeoA"/>
    <property type="match status" value="1"/>
</dbReference>
<dbReference type="PANTHER" id="PTHR43151">
    <property type="entry name" value="FEOA FAMILY PROTEIN"/>
    <property type="match status" value="1"/>
</dbReference>
<dbReference type="KEGG" id="abat:CFX1CAM_1191"/>
<dbReference type="EMBL" id="LT859958">
    <property type="protein sequence ID" value="SMX54256.1"/>
    <property type="molecule type" value="Genomic_DNA"/>
</dbReference>
<name>A0A1Y6K3Y5_9CHLR</name>
<accession>A0A1Y6K3Y5</accession>
<dbReference type="Pfam" id="PF04023">
    <property type="entry name" value="FeoA"/>
    <property type="match status" value="1"/>
</dbReference>
<sequence>MKLLDAPKNVLYKIINYTGGRGIDAKLRQLGIYPGRTIKIIRYAPLGGPVMVEVDGRAVAIGRGIAAKIQVEKI</sequence>
<feature type="domain" description="Ferrous iron transporter FeoA-like" evidence="2">
    <location>
        <begin position="1"/>
        <end position="73"/>
    </location>
</feature>
<keyword evidence="1" id="KW-0408">Iron</keyword>
<reference evidence="4" key="1">
    <citation type="submission" date="2017-05" db="EMBL/GenBank/DDBJ databases">
        <authorList>
            <person name="Kirkegaard R."/>
            <person name="Mcilroy J S."/>
        </authorList>
    </citation>
    <scope>NUCLEOTIDE SEQUENCE [LARGE SCALE GENOMIC DNA]</scope>
</reference>
<dbReference type="Gene3D" id="2.30.30.90">
    <property type="match status" value="1"/>
</dbReference>
<protein>
    <submittedName>
        <fullName evidence="3">FeoA family protein</fullName>
    </submittedName>
</protein>
<proteinExistence type="predicted"/>
<dbReference type="AlphaFoldDB" id="A0A1Y6K3Y5"/>
<dbReference type="OrthoDB" id="5984at2"/>
<dbReference type="RefSeq" id="WP_087862116.1">
    <property type="nucleotide sequence ID" value="NZ_LT859958.1"/>
</dbReference>
<dbReference type="Proteomes" id="UP000195514">
    <property type="component" value="Chromosome I"/>
</dbReference>
<evidence type="ECO:0000313" key="3">
    <source>
        <dbReference type="EMBL" id="SMX54256.1"/>
    </source>
</evidence>
<dbReference type="InterPro" id="IPR038157">
    <property type="entry name" value="FeoA_core_dom"/>
</dbReference>
<dbReference type="InterPro" id="IPR053184">
    <property type="entry name" value="FeoA-like"/>
</dbReference>